<dbReference type="Pfam" id="PF07454">
    <property type="entry name" value="SpoIIP"/>
    <property type="match status" value="1"/>
</dbReference>
<keyword evidence="1" id="KW-0812">Transmembrane</keyword>
<dbReference type="NCBIfam" id="TIGR02867">
    <property type="entry name" value="spore_II_P"/>
    <property type="match status" value="1"/>
</dbReference>
<name>A0A0H5SFL2_HERHM</name>
<proteinExistence type="predicted"/>
<dbReference type="Proteomes" id="UP000236497">
    <property type="component" value="Unassembled WGS sequence"/>
</dbReference>
<keyword evidence="3" id="KW-1185">Reference proteome</keyword>
<feature type="transmembrane region" description="Helical" evidence="1">
    <location>
        <begin position="12"/>
        <end position="36"/>
    </location>
</feature>
<protein>
    <submittedName>
        <fullName evidence="2">Putative membrane protein</fullName>
    </submittedName>
</protein>
<gene>
    <name evidence="2" type="ORF">HHT355_1042</name>
</gene>
<reference evidence="2 3" key="1">
    <citation type="submission" date="2015-06" db="EMBL/GenBank/DDBJ databases">
        <authorList>
            <person name="Wibberg Daniel"/>
        </authorList>
    </citation>
    <scope>NUCLEOTIDE SEQUENCE [LARGE SCALE GENOMIC DNA]</scope>
    <source>
        <strain evidence="2 3">T3/55T</strain>
    </source>
</reference>
<accession>A0A0H5SFL2</accession>
<evidence type="ECO:0000313" key="3">
    <source>
        <dbReference type="Proteomes" id="UP000236497"/>
    </source>
</evidence>
<keyword evidence="1" id="KW-1133">Transmembrane helix</keyword>
<evidence type="ECO:0000313" key="2">
    <source>
        <dbReference type="EMBL" id="CRZ34244.1"/>
    </source>
</evidence>
<dbReference type="AlphaFoldDB" id="A0A0H5SFL2"/>
<dbReference type="InterPro" id="IPR010897">
    <property type="entry name" value="Spore_II_P"/>
</dbReference>
<dbReference type="RefSeq" id="WP_103202368.1">
    <property type="nucleotide sequence ID" value="NZ_CVTD020000015.1"/>
</dbReference>
<evidence type="ECO:0000256" key="1">
    <source>
        <dbReference type="SAM" id="Phobius"/>
    </source>
</evidence>
<keyword evidence="1" id="KW-0472">Membrane</keyword>
<dbReference type="OrthoDB" id="1633470at2"/>
<dbReference type="EMBL" id="CVTD020000015">
    <property type="protein sequence ID" value="CRZ34244.1"/>
    <property type="molecule type" value="Genomic_DNA"/>
</dbReference>
<organism evidence="2 3">
    <name type="scientific">Herbinix hemicellulosilytica</name>
    <dbReference type="NCBI Taxonomy" id="1564487"/>
    <lineage>
        <taxon>Bacteria</taxon>
        <taxon>Bacillati</taxon>
        <taxon>Bacillota</taxon>
        <taxon>Clostridia</taxon>
        <taxon>Lachnospirales</taxon>
        <taxon>Lachnospiraceae</taxon>
        <taxon>Herbinix</taxon>
    </lineage>
</organism>
<sequence>MKQFIIRNRRKYIKTIRIILLTLSVFFILRIFFLVISDEFNQAKNKVKTSVITMIYSKIMDSGSALVGYQSIKAKESYPFPLNIASDYYDIHKYVTSGPQPYLLEDTENNAIETIKNDNKTGKINFNDRLKGILSKEYILTNGAIFNTDDYIEYINAGKLNIRTQELPVKIMDGAIDINELTNNSKGDGKTVETMRTFNGTPFTLDMLNDVNFLLRHFYIIDSATRVTEDMFNAEVLLGKDMTIKTPNDKPQILIYHTHSQEAFIDSREGEKDDTVVGVGALLAKILKEKYGYNVIHDKSVYDLVDGKLDRNKAYNLARQSILKILEENPSIEVLIDLHRDGAEKRSTYINGQETAQIMLLNGLSRNQYGPIARLDNPNLQDNLAFSLQLHLKSLELYPGLFYKNYLQDYRYNLDLRPKSILVELGTHKNTLKSAKNAMEPFAEILNAVLKGE</sequence>